<name>A0A813K1Z4_POLGL</name>
<dbReference type="AlphaFoldDB" id="A0A813K1Z4"/>
<proteinExistence type="predicted"/>
<comment type="caution">
    <text evidence="1">The sequence shown here is derived from an EMBL/GenBank/DDBJ whole genome shotgun (WGS) entry which is preliminary data.</text>
</comment>
<dbReference type="EMBL" id="CAJNNW010028153">
    <property type="protein sequence ID" value="CAE8694894.1"/>
    <property type="molecule type" value="Genomic_DNA"/>
</dbReference>
<gene>
    <name evidence="1" type="ORF">PGLA2088_LOCUS29073</name>
</gene>
<accession>A0A813K1Z4</accession>
<evidence type="ECO:0000313" key="2">
    <source>
        <dbReference type="Proteomes" id="UP000626109"/>
    </source>
</evidence>
<protein>
    <submittedName>
        <fullName evidence="1">Uncharacterized protein</fullName>
    </submittedName>
</protein>
<sequence length="139" mass="14402">MTSAMNYDCPSALTPAQLSDPVEYELAHSKCARDSSAFIRTLSLASAKTASGAAHCGGFNSPCGSDISLSAAGLAGAAEAASIMQQYCSPPPGCCKMNTTSFKYKCDCTVQAGAGVPNTSPKPTPARPLCRWLQRALDF</sequence>
<dbReference type="Proteomes" id="UP000626109">
    <property type="component" value="Unassembled WGS sequence"/>
</dbReference>
<evidence type="ECO:0000313" key="1">
    <source>
        <dbReference type="EMBL" id="CAE8694894.1"/>
    </source>
</evidence>
<reference evidence="1" key="1">
    <citation type="submission" date="2021-02" db="EMBL/GenBank/DDBJ databases">
        <authorList>
            <person name="Dougan E. K."/>
            <person name="Rhodes N."/>
            <person name="Thang M."/>
            <person name="Chan C."/>
        </authorList>
    </citation>
    <scope>NUCLEOTIDE SEQUENCE</scope>
</reference>
<organism evidence="1 2">
    <name type="scientific">Polarella glacialis</name>
    <name type="common">Dinoflagellate</name>
    <dbReference type="NCBI Taxonomy" id="89957"/>
    <lineage>
        <taxon>Eukaryota</taxon>
        <taxon>Sar</taxon>
        <taxon>Alveolata</taxon>
        <taxon>Dinophyceae</taxon>
        <taxon>Suessiales</taxon>
        <taxon>Suessiaceae</taxon>
        <taxon>Polarella</taxon>
    </lineage>
</organism>